<protein>
    <submittedName>
        <fullName evidence="1">Uncharacterized protein</fullName>
    </submittedName>
</protein>
<accession>A0AAW1TPZ3</accession>
<gene>
    <name evidence="1" type="ORF">WA026_007980</name>
</gene>
<sequence>MSVLCSSQEYCRAAEVELPEPTTLRFGSVCFIFDCVSRRTGKSGRTLRLPAAPFGLFPLRRRIVQKEIDRTEVDDGKGKEDHSPSAHVEHFQVLAELAPQGQYSRIKSPYTSRAYEKFVSFLDIESS</sequence>
<comment type="caution">
    <text evidence="1">The sequence shown here is derived from an EMBL/GenBank/DDBJ whole genome shotgun (WGS) entry which is preliminary data.</text>
</comment>
<evidence type="ECO:0000313" key="2">
    <source>
        <dbReference type="Proteomes" id="UP001431783"/>
    </source>
</evidence>
<reference evidence="1 2" key="1">
    <citation type="submission" date="2023-03" db="EMBL/GenBank/DDBJ databases">
        <title>Genome insight into feeding habits of ladybird beetles.</title>
        <authorList>
            <person name="Li H.-S."/>
            <person name="Huang Y.-H."/>
            <person name="Pang H."/>
        </authorList>
    </citation>
    <scope>NUCLEOTIDE SEQUENCE [LARGE SCALE GENOMIC DNA]</scope>
    <source>
        <strain evidence="1">SYSU_2023b</strain>
        <tissue evidence="1">Whole body</tissue>
    </source>
</reference>
<name>A0AAW1TPZ3_9CUCU</name>
<dbReference type="AlphaFoldDB" id="A0AAW1TPZ3"/>
<evidence type="ECO:0000313" key="1">
    <source>
        <dbReference type="EMBL" id="KAK9870412.1"/>
    </source>
</evidence>
<organism evidence="1 2">
    <name type="scientific">Henosepilachna vigintioctopunctata</name>
    <dbReference type="NCBI Taxonomy" id="420089"/>
    <lineage>
        <taxon>Eukaryota</taxon>
        <taxon>Metazoa</taxon>
        <taxon>Ecdysozoa</taxon>
        <taxon>Arthropoda</taxon>
        <taxon>Hexapoda</taxon>
        <taxon>Insecta</taxon>
        <taxon>Pterygota</taxon>
        <taxon>Neoptera</taxon>
        <taxon>Endopterygota</taxon>
        <taxon>Coleoptera</taxon>
        <taxon>Polyphaga</taxon>
        <taxon>Cucujiformia</taxon>
        <taxon>Coccinelloidea</taxon>
        <taxon>Coccinellidae</taxon>
        <taxon>Epilachninae</taxon>
        <taxon>Epilachnini</taxon>
        <taxon>Henosepilachna</taxon>
    </lineage>
</organism>
<proteinExistence type="predicted"/>
<dbReference type="EMBL" id="JARQZJ010000003">
    <property type="protein sequence ID" value="KAK9870412.1"/>
    <property type="molecule type" value="Genomic_DNA"/>
</dbReference>
<keyword evidence="2" id="KW-1185">Reference proteome</keyword>
<dbReference type="Proteomes" id="UP001431783">
    <property type="component" value="Unassembled WGS sequence"/>
</dbReference>